<evidence type="ECO:0000313" key="2">
    <source>
        <dbReference type="Proteomes" id="UP000623467"/>
    </source>
</evidence>
<proteinExistence type="predicted"/>
<dbReference type="OrthoDB" id="2973212at2759"/>
<keyword evidence="2" id="KW-1185">Reference proteome</keyword>
<accession>A0A8H6ZHG0</accession>
<dbReference type="Proteomes" id="UP000623467">
    <property type="component" value="Unassembled WGS sequence"/>
</dbReference>
<organism evidence="1 2">
    <name type="scientific">Mycena sanguinolenta</name>
    <dbReference type="NCBI Taxonomy" id="230812"/>
    <lineage>
        <taxon>Eukaryota</taxon>
        <taxon>Fungi</taxon>
        <taxon>Dikarya</taxon>
        <taxon>Basidiomycota</taxon>
        <taxon>Agaricomycotina</taxon>
        <taxon>Agaricomycetes</taxon>
        <taxon>Agaricomycetidae</taxon>
        <taxon>Agaricales</taxon>
        <taxon>Marasmiineae</taxon>
        <taxon>Mycenaceae</taxon>
        <taxon>Mycena</taxon>
    </lineage>
</organism>
<protein>
    <submittedName>
        <fullName evidence="1">F-box domain-containing protein</fullName>
    </submittedName>
</protein>
<sequence length="410" mass="45990">MKSVRSWRFGANECSGLSPRWSIQLSKLFKTTYMRLLNTFSATLSLYRNLRSLHLEALIIDASFRQSLSELPRLENLALRSCDIVERNGFAMKLRSFAISERTLLQRDIPRPREISRQPLTMMSPESLYALYLDSPAKTAPLLAGFGHAQFPHLVVLSIEHVSQLDILLDFLARCPKLEALTITTVCPDLIASLPRYTLSPNTTPALRDLTVRAEILSLFTLNRPIGAVTILNEPASVPLLSLSIPETTPTPDLLTGITIHSGSSGPPPPPSVKRRCPVLCDADVFNNIPKDNLSDAEQDESPSIVIVQIPQKPDLPLSSTKLHQVLHWIFDGTASLPQEIEILRLIWDENLPSFVWAKFSVVEQQEIVAKLSHLYPHLREVRIGYSDSVWNREGAVWRKCGTDSYMQVV</sequence>
<dbReference type="InterPro" id="IPR032675">
    <property type="entry name" value="LRR_dom_sf"/>
</dbReference>
<dbReference type="SUPFAM" id="SSF52047">
    <property type="entry name" value="RNI-like"/>
    <property type="match status" value="1"/>
</dbReference>
<dbReference type="AlphaFoldDB" id="A0A8H6ZHG0"/>
<gene>
    <name evidence="1" type="ORF">MSAN_00111400</name>
</gene>
<reference evidence="1" key="1">
    <citation type="submission" date="2020-05" db="EMBL/GenBank/DDBJ databases">
        <title>Mycena genomes resolve the evolution of fungal bioluminescence.</title>
        <authorList>
            <person name="Tsai I.J."/>
        </authorList>
    </citation>
    <scope>NUCLEOTIDE SEQUENCE</scope>
    <source>
        <strain evidence="1">160909Yilan</strain>
    </source>
</reference>
<dbReference type="Gene3D" id="3.80.10.10">
    <property type="entry name" value="Ribonuclease Inhibitor"/>
    <property type="match status" value="1"/>
</dbReference>
<dbReference type="EMBL" id="JACAZH010000001">
    <property type="protein sequence ID" value="KAF7376936.1"/>
    <property type="molecule type" value="Genomic_DNA"/>
</dbReference>
<evidence type="ECO:0000313" key="1">
    <source>
        <dbReference type="EMBL" id="KAF7376936.1"/>
    </source>
</evidence>
<name>A0A8H6ZHG0_9AGAR</name>
<comment type="caution">
    <text evidence="1">The sequence shown here is derived from an EMBL/GenBank/DDBJ whole genome shotgun (WGS) entry which is preliminary data.</text>
</comment>